<evidence type="ECO:0000256" key="1">
    <source>
        <dbReference type="SAM" id="SignalP"/>
    </source>
</evidence>
<evidence type="ECO:0000259" key="2">
    <source>
        <dbReference type="Pfam" id="PF13568"/>
    </source>
</evidence>
<dbReference type="Pfam" id="PF13568">
    <property type="entry name" value="OMP_b-brl_2"/>
    <property type="match status" value="1"/>
</dbReference>
<keyword evidence="1" id="KW-0732">Signal</keyword>
<sequence length="221" mass="24808">MHAMLKILLSLSLLLFVIADMQAQTSLGVRAGYSSSNVSYRSAPGAPPRRTGDVLTPTYSFVIEQFFADNAGVQLEVQWLTHGYAEQDTLGNVNESRLNYMKVPVLSNFYIGNKNRFHIKMGPHFGMLLNASDIRRTHETNDLGLPSMPQYGRETDAPQRFMYGLTGGVGLSRLLGRNTVQAELRFGYEFGRPEGLDRVFDMNFSSLELTLSYLFAVIRRP</sequence>
<evidence type="ECO:0000313" key="3">
    <source>
        <dbReference type="EMBL" id="KEO72051.1"/>
    </source>
</evidence>
<feature type="signal peptide" evidence="1">
    <location>
        <begin position="1"/>
        <end position="23"/>
    </location>
</feature>
<feature type="chain" id="PRO_5001695365" description="Outer membrane protein beta-barrel domain-containing protein" evidence="1">
    <location>
        <begin position="24"/>
        <end position="221"/>
    </location>
</feature>
<reference evidence="3 4" key="1">
    <citation type="submission" date="2014-04" db="EMBL/GenBank/DDBJ databases">
        <title>Characterization and application of a salt tolerant electro-active bacterium.</title>
        <authorList>
            <person name="Yang L."/>
            <person name="Wei S."/>
            <person name="Tay Q.X.M."/>
        </authorList>
    </citation>
    <scope>NUCLEOTIDE SEQUENCE [LARGE SCALE GENOMIC DNA]</scope>
    <source>
        <strain evidence="3 4">LY1</strain>
    </source>
</reference>
<proteinExistence type="predicted"/>
<evidence type="ECO:0000313" key="4">
    <source>
        <dbReference type="Proteomes" id="UP000027821"/>
    </source>
</evidence>
<dbReference type="Proteomes" id="UP000027821">
    <property type="component" value="Unassembled WGS sequence"/>
</dbReference>
<feature type="domain" description="Outer membrane protein beta-barrel" evidence="2">
    <location>
        <begin position="22"/>
        <end position="177"/>
    </location>
</feature>
<protein>
    <recommendedName>
        <fullName evidence="2">Outer membrane protein beta-barrel domain-containing protein</fullName>
    </recommendedName>
</protein>
<dbReference type="OrthoDB" id="837075at2"/>
<dbReference type="eggNOG" id="ENOG5032N2S">
    <property type="taxonomic scope" value="Bacteria"/>
</dbReference>
<name>A0A074KQ27_9BACT</name>
<dbReference type="InterPro" id="IPR025665">
    <property type="entry name" value="Beta-barrel_OMP_2"/>
</dbReference>
<keyword evidence="4" id="KW-1185">Reference proteome</keyword>
<dbReference type="AlphaFoldDB" id="A0A074KQ27"/>
<organism evidence="3 4">
    <name type="scientific">Anditalea andensis</name>
    <dbReference type="NCBI Taxonomy" id="1048983"/>
    <lineage>
        <taxon>Bacteria</taxon>
        <taxon>Pseudomonadati</taxon>
        <taxon>Bacteroidota</taxon>
        <taxon>Cytophagia</taxon>
        <taxon>Cytophagales</taxon>
        <taxon>Cytophagaceae</taxon>
        <taxon>Anditalea</taxon>
    </lineage>
</organism>
<gene>
    <name evidence="3" type="ORF">EL17_19245</name>
</gene>
<accession>A0A074KQ27</accession>
<comment type="caution">
    <text evidence="3">The sequence shown here is derived from an EMBL/GenBank/DDBJ whole genome shotgun (WGS) entry which is preliminary data.</text>
</comment>
<dbReference type="STRING" id="1048983.EL17_19245"/>
<dbReference type="EMBL" id="JMIH01000028">
    <property type="protein sequence ID" value="KEO72051.1"/>
    <property type="molecule type" value="Genomic_DNA"/>
</dbReference>